<accession>K9X484</accession>
<evidence type="ECO:0000313" key="1">
    <source>
        <dbReference type="EMBL" id="AFZ27273.1"/>
    </source>
</evidence>
<sequence length="128" mass="14974">MKPLELLPAEIRAQLPPLYSQEKNPDPIAYVKFFTPDFDWTWYGTEFDGEDLFFGLVQAQEEELGYFSLQELRGFRGPMGLPIERDLWFKPTPLSRLREEGNPEISENAEQEDPAHFVYLISQVFENN</sequence>
<proteinExistence type="predicted"/>
<evidence type="ECO:0000313" key="2">
    <source>
        <dbReference type="Proteomes" id="UP000010475"/>
    </source>
</evidence>
<dbReference type="AlphaFoldDB" id="K9X484"/>
<keyword evidence="2" id="KW-1185">Reference proteome</keyword>
<organism evidence="1 2">
    <name type="scientific">Cylindrospermum stagnale PCC 7417</name>
    <dbReference type="NCBI Taxonomy" id="56107"/>
    <lineage>
        <taxon>Bacteria</taxon>
        <taxon>Bacillati</taxon>
        <taxon>Cyanobacteriota</taxon>
        <taxon>Cyanophyceae</taxon>
        <taxon>Nostocales</taxon>
        <taxon>Nostocaceae</taxon>
        <taxon>Cylindrospermum</taxon>
    </lineage>
</organism>
<name>K9X484_9NOST</name>
<dbReference type="STRING" id="56107.Cylst_5239"/>
<dbReference type="RefSeq" id="WP_015210508.1">
    <property type="nucleotide sequence ID" value="NC_019757.1"/>
</dbReference>
<dbReference type="Pfam" id="PF11171">
    <property type="entry name" value="DUF2958"/>
    <property type="match status" value="1"/>
</dbReference>
<reference evidence="1 2" key="1">
    <citation type="submission" date="2012-06" db="EMBL/GenBank/DDBJ databases">
        <title>Finished chromosome of genome of Cylindrospermum stagnale PCC 7417.</title>
        <authorList>
            <consortium name="US DOE Joint Genome Institute"/>
            <person name="Gugger M."/>
            <person name="Coursin T."/>
            <person name="Rippka R."/>
            <person name="Tandeau De Marsac N."/>
            <person name="Huntemann M."/>
            <person name="Wei C.-L."/>
            <person name="Han J."/>
            <person name="Detter J.C."/>
            <person name="Han C."/>
            <person name="Tapia R."/>
            <person name="Chen A."/>
            <person name="Kyrpides N."/>
            <person name="Mavromatis K."/>
            <person name="Markowitz V."/>
            <person name="Szeto E."/>
            <person name="Ivanova N."/>
            <person name="Pagani I."/>
            <person name="Pati A."/>
            <person name="Goodwin L."/>
            <person name="Nordberg H.P."/>
            <person name="Cantor M.N."/>
            <person name="Hua S.X."/>
            <person name="Woyke T."/>
            <person name="Kerfeld C.A."/>
        </authorList>
    </citation>
    <scope>NUCLEOTIDE SEQUENCE [LARGE SCALE GENOMIC DNA]</scope>
    <source>
        <strain evidence="1 2">PCC 7417</strain>
    </source>
</reference>
<evidence type="ECO:0008006" key="3">
    <source>
        <dbReference type="Google" id="ProtNLM"/>
    </source>
</evidence>
<dbReference type="HOGENOM" id="CLU_119528_2_0_3"/>
<dbReference type="eggNOG" id="COG4646">
    <property type="taxonomic scope" value="Bacteria"/>
</dbReference>
<gene>
    <name evidence="1" type="ORF">Cylst_5239</name>
</gene>
<dbReference type="InterPro" id="IPR021341">
    <property type="entry name" value="DUF2958"/>
</dbReference>
<protein>
    <recommendedName>
        <fullName evidence="3">DUF2958 domain-containing protein</fullName>
    </recommendedName>
</protein>
<dbReference type="Proteomes" id="UP000010475">
    <property type="component" value="Chromosome"/>
</dbReference>
<dbReference type="EMBL" id="CP003642">
    <property type="protein sequence ID" value="AFZ27273.1"/>
    <property type="molecule type" value="Genomic_DNA"/>
</dbReference>
<dbReference type="KEGG" id="csg:Cylst_5239"/>